<evidence type="ECO:0000256" key="1">
    <source>
        <dbReference type="SAM" id="MobiDB-lite"/>
    </source>
</evidence>
<reference evidence="3" key="1">
    <citation type="journal article" date="2019" name="Int. J. Syst. Evol. Microbiol.">
        <title>The Global Catalogue of Microorganisms (GCM) 10K type strain sequencing project: providing services to taxonomists for standard genome sequencing and annotation.</title>
        <authorList>
            <consortium name="The Broad Institute Genomics Platform"/>
            <consortium name="The Broad Institute Genome Sequencing Center for Infectious Disease"/>
            <person name="Wu L."/>
            <person name="Ma J."/>
        </authorList>
    </citation>
    <scope>NUCLEOTIDE SEQUENCE [LARGE SCALE GENOMIC DNA]</scope>
    <source>
        <strain evidence="3">JCM 4376</strain>
    </source>
</reference>
<feature type="region of interest" description="Disordered" evidence="1">
    <location>
        <begin position="42"/>
        <end position="67"/>
    </location>
</feature>
<proteinExistence type="predicted"/>
<gene>
    <name evidence="2" type="ORF">GCM10015535_65060</name>
</gene>
<sequence length="84" mass="8587">MAGEVAAEAAKDGVESSRAGASAPAATASAARVSLMGNLPRVEERPVRDAPAAARCPAARHLPKKRLPAHFPDRAVFTAGSLPM</sequence>
<accession>A0ABQ2W802</accession>
<feature type="region of interest" description="Disordered" evidence="1">
    <location>
        <begin position="1"/>
        <end position="30"/>
    </location>
</feature>
<organism evidence="2 3">
    <name type="scientific">Streptomyces gelaticus</name>
    <dbReference type="NCBI Taxonomy" id="285446"/>
    <lineage>
        <taxon>Bacteria</taxon>
        <taxon>Bacillati</taxon>
        <taxon>Actinomycetota</taxon>
        <taxon>Actinomycetes</taxon>
        <taxon>Kitasatosporales</taxon>
        <taxon>Streptomycetaceae</taxon>
        <taxon>Streptomyces</taxon>
    </lineage>
</organism>
<feature type="compositionally biased region" description="Low complexity" evidence="1">
    <location>
        <begin position="49"/>
        <end position="60"/>
    </location>
</feature>
<feature type="compositionally biased region" description="Low complexity" evidence="1">
    <location>
        <begin position="16"/>
        <end position="30"/>
    </location>
</feature>
<evidence type="ECO:0000313" key="2">
    <source>
        <dbReference type="EMBL" id="GGV96128.1"/>
    </source>
</evidence>
<dbReference type="EMBL" id="BMTF01000036">
    <property type="protein sequence ID" value="GGV96128.1"/>
    <property type="molecule type" value="Genomic_DNA"/>
</dbReference>
<protein>
    <submittedName>
        <fullName evidence="2">Uncharacterized protein</fullName>
    </submittedName>
</protein>
<dbReference type="Proteomes" id="UP000660675">
    <property type="component" value="Unassembled WGS sequence"/>
</dbReference>
<comment type="caution">
    <text evidence="2">The sequence shown here is derived from an EMBL/GenBank/DDBJ whole genome shotgun (WGS) entry which is preliminary data.</text>
</comment>
<name>A0ABQ2W802_9ACTN</name>
<evidence type="ECO:0000313" key="3">
    <source>
        <dbReference type="Proteomes" id="UP000660675"/>
    </source>
</evidence>
<keyword evidence="3" id="KW-1185">Reference proteome</keyword>